<dbReference type="OrthoDB" id="9784739at2"/>
<keyword evidence="10" id="KW-1185">Reference proteome</keyword>
<dbReference type="Proteomes" id="UP000043763">
    <property type="component" value="Unassembled WGS sequence"/>
</dbReference>
<comment type="catalytic activity">
    <reaction evidence="7">
        <text>a UDP-3-O-[(3R)-3-hydroxyacyl]-alpha-D-glucosamine + a (3R)-hydroxyacyl-[ACP] = a UDP-2-N,3-O-bis[(3R)-3-hydroxyacyl]-alpha-D-glucosamine + holo-[ACP] + H(+)</text>
        <dbReference type="Rhea" id="RHEA:53836"/>
        <dbReference type="Rhea" id="RHEA-COMP:9685"/>
        <dbReference type="Rhea" id="RHEA-COMP:9945"/>
        <dbReference type="ChEBI" id="CHEBI:15378"/>
        <dbReference type="ChEBI" id="CHEBI:64479"/>
        <dbReference type="ChEBI" id="CHEBI:78827"/>
        <dbReference type="ChEBI" id="CHEBI:137740"/>
        <dbReference type="ChEBI" id="CHEBI:137748"/>
        <dbReference type="EC" id="2.3.1.191"/>
    </reaction>
</comment>
<keyword evidence="3 7" id="KW-0808">Transferase</keyword>
<reference evidence="10" key="1">
    <citation type="submission" date="2015-04" db="EMBL/GenBank/DDBJ databases">
        <authorList>
            <person name="Mushtaq Mamoona"/>
        </authorList>
    </citation>
    <scope>NUCLEOTIDE SEQUENCE [LARGE SCALE GENOMIC DNA]</scope>
    <source>
        <strain evidence="10">AN4859/03</strain>
    </source>
</reference>
<gene>
    <name evidence="7" type="primary">lpxD</name>
    <name evidence="9" type="ORF">BRSU_2156</name>
</gene>
<protein>
    <recommendedName>
        <fullName evidence="7">UDP-3-O-acylglucosamine N-acyltransferase</fullName>
        <ecNumber evidence="7">2.3.1.191</ecNumber>
    </recommendedName>
</protein>
<keyword evidence="6 7" id="KW-0012">Acyltransferase</keyword>
<evidence type="ECO:0000256" key="4">
    <source>
        <dbReference type="ARBA" id="ARBA00022737"/>
    </source>
</evidence>
<dbReference type="Gene3D" id="3.40.1390.10">
    <property type="entry name" value="MurE/MurF, N-terminal domain"/>
    <property type="match status" value="1"/>
</dbReference>
<dbReference type="GO" id="GO:0016020">
    <property type="term" value="C:membrane"/>
    <property type="evidence" value="ECO:0007669"/>
    <property type="project" value="GOC"/>
</dbReference>
<comment type="similarity">
    <text evidence="7">Belongs to the transferase hexapeptide repeat family. LpxD subfamily.</text>
</comment>
<dbReference type="InterPro" id="IPR018357">
    <property type="entry name" value="Hexapep_transf_CS"/>
</dbReference>
<dbReference type="Gene3D" id="2.160.10.10">
    <property type="entry name" value="Hexapeptide repeat proteins"/>
    <property type="match status" value="1"/>
</dbReference>
<dbReference type="PANTHER" id="PTHR43378:SF2">
    <property type="entry name" value="UDP-3-O-ACYLGLUCOSAMINE N-ACYLTRANSFERASE 1, MITOCHONDRIAL-RELATED"/>
    <property type="match status" value="1"/>
</dbReference>
<proteinExistence type="inferred from homology"/>
<accession>A0A0G4K951</accession>
<dbReference type="PROSITE" id="PS00101">
    <property type="entry name" value="HEXAPEP_TRANSFERASES"/>
    <property type="match status" value="2"/>
</dbReference>
<dbReference type="NCBIfam" id="NF002060">
    <property type="entry name" value="PRK00892.1"/>
    <property type="match status" value="1"/>
</dbReference>
<evidence type="ECO:0000259" key="8">
    <source>
        <dbReference type="Pfam" id="PF04613"/>
    </source>
</evidence>
<dbReference type="CDD" id="cd03352">
    <property type="entry name" value="LbH_LpxD"/>
    <property type="match status" value="1"/>
</dbReference>
<evidence type="ECO:0000313" key="9">
    <source>
        <dbReference type="EMBL" id="CRF34651.1"/>
    </source>
</evidence>
<dbReference type="InterPro" id="IPR011004">
    <property type="entry name" value="Trimer_LpxA-like_sf"/>
</dbReference>
<dbReference type="SUPFAM" id="SSF51161">
    <property type="entry name" value="Trimeric LpxA-like enzymes"/>
    <property type="match status" value="1"/>
</dbReference>
<dbReference type="GO" id="GO:0016410">
    <property type="term" value="F:N-acyltransferase activity"/>
    <property type="evidence" value="ECO:0007669"/>
    <property type="project" value="InterPro"/>
</dbReference>
<dbReference type="GO" id="GO:0009245">
    <property type="term" value="P:lipid A biosynthetic process"/>
    <property type="evidence" value="ECO:0007669"/>
    <property type="project" value="UniProtKB-UniRule"/>
</dbReference>
<evidence type="ECO:0000256" key="3">
    <source>
        <dbReference type="ARBA" id="ARBA00022679"/>
    </source>
</evidence>
<evidence type="ECO:0000313" key="10">
    <source>
        <dbReference type="Proteomes" id="UP000043763"/>
    </source>
</evidence>
<evidence type="ECO:0000256" key="1">
    <source>
        <dbReference type="ARBA" id="ARBA00022516"/>
    </source>
</evidence>
<evidence type="ECO:0000256" key="6">
    <source>
        <dbReference type="ARBA" id="ARBA00023315"/>
    </source>
</evidence>
<dbReference type="EMBL" id="CVLB01000002">
    <property type="protein sequence ID" value="CRF34651.1"/>
    <property type="molecule type" value="Genomic_DNA"/>
</dbReference>
<comment type="subunit">
    <text evidence="7">Homotrimer.</text>
</comment>
<feature type="domain" description="UDP-3-O-[3-hydroxymyristoyl] glucosamine N-acyltransferase non-repeat region" evidence="8">
    <location>
        <begin position="22"/>
        <end position="89"/>
    </location>
</feature>
<dbReference type="GO" id="GO:0103118">
    <property type="term" value="F:UDP-3-O-[(3R)-3-hydroxyacyl]-glucosamine N-acyltransferase activity"/>
    <property type="evidence" value="ECO:0007669"/>
    <property type="project" value="UniProtKB-EC"/>
</dbReference>
<dbReference type="RefSeq" id="WP_048595335.1">
    <property type="nucleotide sequence ID" value="NZ_CVLB01000002.1"/>
</dbReference>
<sequence length="346" mass="37928">MKVKDISNFIQAKKIIGDENKEISTLSPINDIIENSIVCIDNNKYLETALNSNANALILREDTANEIKDLKNKTALIHNNPKEAFIKLLYFLFEDKKYPLGTIESTAVIKENANIDNNTYIGDNVHIGKNTTVGKGTIIEANVFLGDNVIIGENCIIYANVTIHDRCVVKDRVIIGSSTVIGNDGFGFFEVNGKQMKIPQRGNVIIENDVELGANVCIDRATLGSTIIREGVKVDNLVQIAHNCDIGEHSIIVSQVGIAGSSKIGNHCILGGQAALADHVTLGDRVIFGGRTAVMSNVKIPSNSIMLGTPAQNIEREKLKMIAEQKLPELINLVEERFEIKIKRIK</sequence>
<evidence type="ECO:0000256" key="2">
    <source>
        <dbReference type="ARBA" id="ARBA00022556"/>
    </source>
</evidence>
<keyword evidence="4 7" id="KW-0677">Repeat</keyword>
<keyword evidence="1 7" id="KW-0444">Lipid biosynthesis</keyword>
<keyword evidence="2 7" id="KW-0441">Lipid A biosynthesis</keyword>
<dbReference type="InterPro" id="IPR001451">
    <property type="entry name" value="Hexapep"/>
</dbReference>
<organism evidence="9 10">
    <name type="scientific">Brachyspira suanatina</name>
    <dbReference type="NCBI Taxonomy" id="381802"/>
    <lineage>
        <taxon>Bacteria</taxon>
        <taxon>Pseudomonadati</taxon>
        <taxon>Spirochaetota</taxon>
        <taxon>Spirochaetia</taxon>
        <taxon>Brachyspirales</taxon>
        <taxon>Brachyspiraceae</taxon>
        <taxon>Brachyspira</taxon>
    </lineage>
</organism>
<dbReference type="NCBIfam" id="TIGR01853">
    <property type="entry name" value="lipid_A_lpxD"/>
    <property type="match status" value="1"/>
</dbReference>
<dbReference type="EC" id="2.3.1.191" evidence="7"/>
<dbReference type="InterPro" id="IPR020573">
    <property type="entry name" value="UDP_GlcNAc_AcTrfase_non-rep"/>
</dbReference>
<name>A0A0G4K951_9SPIR</name>
<dbReference type="AlphaFoldDB" id="A0A0G4K951"/>
<dbReference type="HAMAP" id="MF_00523">
    <property type="entry name" value="LpxD"/>
    <property type="match status" value="1"/>
</dbReference>
<evidence type="ECO:0000256" key="7">
    <source>
        <dbReference type="HAMAP-Rule" id="MF_00523"/>
    </source>
</evidence>
<evidence type="ECO:0000256" key="5">
    <source>
        <dbReference type="ARBA" id="ARBA00023098"/>
    </source>
</evidence>
<comment type="pathway">
    <text evidence="7">Bacterial outer membrane biogenesis; LPS lipid A biosynthesis.</text>
</comment>
<keyword evidence="5 7" id="KW-0443">Lipid metabolism</keyword>
<comment type="function">
    <text evidence="7">Catalyzes the N-acylation of UDP-3-O-acylglucosamine using 3-hydroxyacyl-ACP as the acyl donor. Is involved in the biosynthesis of lipid A, a phosphorylated glycolipid that anchors the lipopolysaccharide to the outer membrane of the cell.</text>
</comment>
<dbReference type="UniPathway" id="UPA00973"/>
<dbReference type="Pfam" id="PF04613">
    <property type="entry name" value="LpxD"/>
    <property type="match status" value="1"/>
</dbReference>
<dbReference type="InterPro" id="IPR007691">
    <property type="entry name" value="LpxD"/>
</dbReference>
<feature type="active site" description="Proton acceptor" evidence="7">
    <location>
        <position position="242"/>
    </location>
</feature>
<dbReference type="PANTHER" id="PTHR43378">
    <property type="entry name" value="UDP-3-O-ACYLGLUCOSAMINE N-ACYLTRANSFERASE"/>
    <property type="match status" value="1"/>
</dbReference>
<dbReference type="Pfam" id="PF00132">
    <property type="entry name" value="Hexapep"/>
    <property type="match status" value="2"/>
</dbReference>